<dbReference type="SUPFAM" id="SSF53850">
    <property type="entry name" value="Periplasmic binding protein-like II"/>
    <property type="match status" value="1"/>
</dbReference>
<keyword evidence="4" id="KW-0732">Signal</keyword>
<protein>
    <submittedName>
        <fullName evidence="6">Extracellular solute-binding protein</fullName>
    </submittedName>
</protein>
<evidence type="ECO:0000313" key="6">
    <source>
        <dbReference type="EMBL" id="NQX46853.1"/>
    </source>
</evidence>
<feature type="compositionally biased region" description="Basic and acidic residues" evidence="5">
    <location>
        <begin position="467"/>
        <end position="478"/>
    </location>
</feature>
<comment type="similarity">
    <text evidence="2">Belongs to the bacterial solute-binding protein 1 family.</text>
</comment>
<dbReference type="RefSeq" id="WP_173135316.1">
    <property type="nucleotide sequence ID" value="NZ_JABMKX010000008.1"/>
</dbReference>
<dbReference type="EMBL" id="JABMKX010000008">
    <property type="protein sequence ID" value="NQX46853.1"/>
    <property type="molecule type" value="Genomic_DNA"/>
</dbReference>
<evidence type="ECO:0000256" key="3">
    <source>
        <dbReference type="ARBA" id="ARBA00022448"/>
    </source>
</evidence>
<keyword evidence="3" id="KW-0813">Transport</keyword>
<keyword evidence="7" id="KW-1185">Reference proteome</keyword>
<proteinExistence type="inferred from homology"/>
<evidence type="ECO:0000256" key="2">
    <source>
        <dbReference type="ARBA" id="ARBA00008520"/>
    </source>
</evidence>
<comment type="subcellular location">
    <subcellularLocation>
        <location evidence="1">Cell envelope</location>
    </subcellularLocation>
</comment>
<dbReference type="PANTHER" id="PTHR43649">
    <property type="entry name" value="ARABINOSE-BINDING PROTEIN-RELATED"/>
    <property type="match status" value="1"/>
</dbReference>
<evidence type="ECO:0000256" key="4">
    <source>
        <dbReference type="ARBA" id="ARBA00022729"/>
    </source>
</evidence>
<comment type="caution">
    <text evidence="6">The sequence shown here is derived from an EMBL/GenBank/DDBJ whole genome shotgun (WGS) entry which is preliminary data.</text>
</comment>
<evidence type="ECO:0000313" key="7">
    <source>
        <dbReference type="Proteomes" id="UP000711047"/>
    </source>
</evidence>
<dbReference type="InterPro" id="IPR006059">
    <property type="entry name" value="SBP"/>
</dbReference>
<feature type="region of interest" description="Disordered" evidence="5">
    <location>
        <begin position="467"/>
        <end position="489"/>
    </location>
</feature>
<dbReference type="PANTHER" id="PTHR43649:SF31">
    <property type="entry name" value="SN-GLYCEROL-3-PHOSPHATE-BINDING PERIPLASMIC PROTEIN UGPB"/>
    <property type="match status" value="1"/>
</dbReference>
<dbReference type="InterPro" id="IPR050490">
    <property type="entry name" value="Bact_solute-bd_prot1"/>
</dbReference>
<evidence type="ECO:0000256" key="5">
    <source>
        <dbReference type="SAM" id="MobiDB-lite"/>
    </source>
</evidence>
<organism evidence="6 7">
    <name type="scientific">Paenibacillus tritici</name>
    <dbReference type="NCBI Taxonomy" id="1873425"/>
    <lineage>
        <taxon>Bacteria</taxon>
        <taxon>Bacillati</taxon>
        <taxon>Bacillota</taxon>
        <taxon>Bacilli</taxon>
        <taxon>Bacillales</taxon>
        <taxon>Paenibacillaceae</taxon>
        <taxon>Paenibacillus</taxon>
    </lineage>
</organism>
<dbReference type="Proteomes" id="UP000711047">
    <property type="component" value="Unassembled WGS sequence"/>
</dbReference>
<gene>
    <name evidence="6" type="ORF">HQN87_16055</name>
</gene>
<name>A0ABX2DQ96_9BACL</name>
<feature type="region of interest" description="Disordered" evidence="5">
    <location>
        <begin position="401"/>
        <end position="422"/>
    </location>
</feature>
<dbReference type="Pfam" id="PF01547">
    <property type="entry name" value="SBP_bac_1"/>
    <property type="match status" value="1"/>
</dbReference>
<accession>A0ABX2DQ96</accession>
<dbReference type="Gene3D" id="3.40.190.10">
    <property type="entry name" value="Periplasmic binding protein-like II"/>
    <property type="match status" value="1"/>
</dbReference>
<sequence>MKRFLFYLIALLGCGLAIYTMVYDRPLLPDFTPEQPAGVPVQTTRVKIALYDWTENLEVKNAISQFNRTNPDQIEIEVMDIAADVYDDTLNMLMTSGRGPDVFSVDNAWLATYVNKGYLANLAAELEPGYLERFPSWARDYASGSLFKGGIYFLPSSIDTVRLVYNKQLFRSAGLDPEQPPLTFGAVKKAALQISKAGVGVNKYGFVLPAGDTQDSLQTGLEMSNTYSGYYFYDYRTGRYDLSVYAPWLQMVIEMKQQGSLYPGEALLKRNSALRQFADGNIGMMYVTSKDYVKLQEYMPKDDWGVVLPPVADLSKYKAGALMMVPHSPLGVNSASGGREAAVKVWRFLQSKEFLTILYQQALALPVVDGILNLPSTAPGLGHFKEFYPTAAESIYPPAPQIMDQYDPNTVSTEPRDSGDRPRMQLYLRIIEGEIGLRQGLRSETERLNQMLDIADTGYSFERDEYIYPDFDPREPLKGESQQSRLSKE</sequence>
<reference evidence="6 7" key="1">
    <citation type="submission" date="2020-05" db="EMBL/GenBank/DDBJ databases">
        <title>Paenibacillus glebae, sp. nov., Paenibacillus humi sp. nov., Paenibacillus pedi sp. nov., Paenibacillus terrestris sp. nov. and Paenibacillus terricola sp. nov., isolated from a forest top soil sample.</title>
        <authorList>
            <person name="Qi S."/>
            <person name="Carlier A."/>
            <person name="Cnockaert M."/>
            <person name="Vandamme P."/>
        </authorList>
    </citation>
    <scope>NUCLEOTIDE SEQUENCE [LARGE SCALE GENOMIC DNA]</scope>
    <source>
        <strain evidence="6 7">LMG 29502</strain>
    </source>
</reference>
<evidence type="ECO:0000256" key="1">
    <source>
        <dbReference type="ARBA" id="ARBA00004196"/>
    </source>
</evidence>
<feature type="compositionally biased region" description="Polar residues" evidence="5">
    <location>
        <begin position="480"/>
        <end position="489"/>
    </location>
</feature>